<dbReference type="Proteomes" id="UP000694548">
    <property type="component" value="Chromosome sgr19"/>
</dbReference>
<reference evidence="2" key="2">
    <citation type="submission" date="2025-08" db="UniProtKB">
        <authorList>
            <consortium name="Ensembl"/>
        </authorList>
    </citation>
    <scope>IDENTIFICATION</scope>
</reference>
<sequence length="97" mass="10554">RRVVDAVARHSNNGSLTETDDTQGSMNGADLDASGATFAHSVGYGGTGRVDHGHEANEAKVIRLEVDVIGVEGKTFRVLVLWHEEVAETWKDPNRRI</sequence>
<dbReference type="Ensembl" id="ENSNFUT00015045923.1">
    <property type="protein sequence ID" value="ENSNFUP00015044004.1"/>
    <property type="gene ID" value="ENSNFUG00015020963.1"/>
</dbReference>
<evidence type="ECO:0000313" key="3">
    <source>
        <dbReference type="Proteomes" id="UP000694548"/>
    </source>
</evidence>
<keyword evidence="3" id="KW-1185">Reference proteome</keyword>
<dbReference type="GeneTree" id="ENSGT00940000177056"/>
<evidence type="ECO:0000256" key="1">
    <source>
        <dbReference type="SAM" id="MobiDB-lite"/>
    </source>
</evidence>
<proteinExistence type="predicted"/>
<reference evidence="2" key="1">
    <citation type="submission" date="2014-08" db="EMBL/GenBank/DDBJ databases">
        <authorList>
            <person name="Senf B."/>
            <person name="Petzold A."/>
            <person name="Downie B.R."/>
            <person name="Koch P."/>
            <person name="Platzer M."/>
        </authorList>
    </citation>
    <scope>NUCLEOTIDE SEQUENCE [LARGE SCALE GENOMIC DNA]</scope>
    <source>
        <strain evidence="2">GRZ</strain>
    </source>
</reference>
<evidence type="ECO:0000313" key="2">
    <source>
        <dbReference type="Ensembl" id="ENSNFUP00015044004.1"/>
    </source>
</evidence>
<dbReference type="AlphaFoldDB" id="A0A8C6VVU2"/>
<feature type="compositionally biased region" description="Polar residues" evidence="1">
    <location>
        <begin position="10"/>
        <end position="26"/>
    </location>
</feature>
<accession>A0A8C6VVU2</accession>
<organism evidence="2 3">
    <name type="scientific">Nothobranchius furzeri</name>
    <name type="common">Turquoise killifish</name>
    <dbReference type="NCBI Taxonomy" id="105023"/>
    <lineage>
        <taxon>Eukaryota</taxon>
        <taxon>Metazoa</taxon>
        <taxon>Chordata</taxon>
        <taxon>Craniata</taxon>
        <taxon>Vertebrata</taxon>
        <taxon>Euteleostomi</taxon>
        <taxon>Actinopterygii</taxon>
        <taxon>Neopterygii</taxon>
        <taxon>Teleostei</taxon>
        <taxon>Neoteleostei</taxon>
        <taxon>Acanthomorphata</taxon>
        <taxon>Ovalentaria</taxon>
        <taxon>Atherinomorphae</taxon>
        <taxon>Cyprinodontiformes</taxon>
        <taxon>Nothobranchiidae</taxon>
        <taxon>Nothobranchius</taxon>
    </lineage>
</organism>
<reference evidence="2" key="3">
    <citation type="submission" date="2025-09" db="UniProtKB">
        <authorList>
            <consortium name="Ensembl"/>
        </authorList>
    </citation>
    <scope>IDENTIFICATION</scope>
</reference>
<feature type="region of interest" description="Disordered" evidence="1">
    <location>
        <begin position="1"/>
        <end position="32"/>
    </location>
</feature>
<name>A0A8C6VVU2_NOTFU</name>
<protein>
    <submittedName>
        <fullName evidence="2">Uncharacterized protein</fullName>
    </submittedName>
</protein>